<feature type="domain" description="Protein kinase" evidence="10">
    <location>
        <begin position="63"/>
        <end position="374"/>
    </location>
</feature>
<dbReference type="AlphaFoldDB" id="A0A7S2U993"/>
<dbReference type="Gene3D" id="1.10.238.10">
    <property type="entry name" value="EF-hand"/>
    <property type="match status" value="2"/>
</dbReference>
<keyword evidence="7" id="KW-0067">ATP-binding</keyword>
<feature type="domain" description="EF-hand" evidence="11">
    <location>
        <begin position="469"/>
        <end position="504"/>
    </location>
</feature>
<feature type="region of interest" description="Disordered" evidence="9">
    <location>
        <begin position="25"/>
        <end position="44"/>
    </location>
</feature>
<feature type="domain" description="EF-hand" evidence="11">
    <location>
        <begin position="505"/>
        <end position="540"/>
    </location>
</feature>
<keyword evidence="3" id="KW-0808">Transferase</keyword>
<dbReference type="Pfam" id="PF13499">
    <property type="entry name" value="EF-hand_7"/>
    <property type="match status" value="2"/>
</dbReference>
<dbReference type="PROSITE" id="PS50011">
    <property type="entry name" value="PROTEIN_KINASE_DOM"/>
    <property type="match status" value="1"/>
</dbReference>
<sequence>MGRKWWNKALGGLCLSCRHRRSNPEEEEANHNKEPNNSPQPKPLFTANIAQEHPVTDDVFLHYEKVEEIGIGSTCTIWTARCIHQPHTGTHDSKPEVTHDSHGGVGAPEEATRVLETPTSLTTQPFHSHTQQAPKNKERLYALKQVAKGELKNPSFLVALSNEIDILRAMDHPNIVRVHEKFVAEDAVYLVTELCVGGDLYARSPYTEGQAAHIVSQMLLALAYMHKRNICHRDLKHENILFTSPRNTASYHIKLIDFGLSRKYLKHQNVMTERVGTLYTMAPEVLRGEYTTQADVWSTGVIAYILLSGKRNIEPFEGKTRQEVMDRIQSGDLSFRGTHWKRISKRAKAFCASLLKVDPSQRLTAVEAQRVDWLDQNQSLYRLSKTKSQLDQAGLFRDMVNSALIQSASEDAKLKKLALMVISYNSNLDEIQQLAGIFNEMDAKNDGTISYSEFRKAFQKQYRKKYNRMEESEIQKIFNSIDVNETGVIDYTEFLAATLEARGKIEIEQIAQAFDRFDVDNTGYISRDNLRSILGHTCRSDAIVNEILGDENDLKQISFEEFLSLFEQEESRRIGKAREDLQKLIKSE</sequence>
<dbReference type="Gene3D" id="3.30.200.20">
    <property type="entry name" value="Phosphorylase Kinase, domain 1"/>
    <property type="match status" value="1"/>
</dbReference>
<dbReference type="Gene3D" id="1.10.510.10">
    <property type="entry name" value="Transferase(Phosphotransferase) domain 1"/>
    <property type="match status" value="1"/>
</dbReference>
<dbReference type="PROSITE" id="PS00018">
    <property type="entry name" value="EF_HAND_1"/>
    <property type="match status" value="1"/>
</dbReference>
<dbReference type="GO" id="GO:0005524">
    <property type="term" value="F:ATP binding"/>
    <property type="evidence" value="ECO:0007669"/>
    <property type="project" value="UniProtKB-KW"/>
</dbReference>
<evidence type="ECO:0000256" key="2">
    <source>
        <dbReference type="ARBA" id="ARBA00022527"/>
    </source>
</evidence>
<dbReference type="Pfam" id="PF00069">
    <property type="entry name" value="Pkinase"/>
    <property type="match status" value="1"/>
</dbReference>
<name>A0A7S2U993_9STRA</name>
<dbReference type="SMART" id="SM00220">
    <property type="entry name" value="S_TKc"/>
    <property type="match status" value="1"/>
</dbReference>
<dbReference type="SUPFAM" id="SSF56112">
    <property type="entry name" value="Protein kinase-like (PK-like)"/>
    <property type="match status" value="1"/>
</dbReference>
<feature type="domain" description="EF-hand" evidence="11">
    <location>
        <begin position="429"/>
        <end position="464"/>
    </location>
</feature>
<keyword evidence="2" id="KW-0723">Serine/threonine-protein kinase</keyword>
<evidence type="ECO:0000256" key="1">
    <source>
        <dbReference type="ARBA" id="ARBA00001946"/>
    </source>
</evidence>
<comment type="cofactor">
    <cofactor evidence="1">
        <name>Mg(2+)</name>
        <dbReference type="ChEBI" id="CHEBI:18420"/>
    </cofactor>
</comment>
<evidence type="ECO:0000259" key="10">
    <source>
        <dbReference type="PROSITE" id="PS50011"/>
    </source>
</evidence>
<keyword evidence="4" id="KW-0547">Nucleotide-binding</keyword>
<evidence type="ECO:0000256" key="3">
    <source>
        <dbReference type="ARBA" id="ARBA00022679"/>
    </source>
</evidence>
<dbReference type="InterPro" id="IPR011992">
    <property type="entry name" value="EF-hand-dom_pair"/>
</dbReference>
<keyword evidence="6" id="KW-0106">Calcium</keyword>
<dbReference type="InterPro" id="IPR050205">
    <property type="entry name" value="CDPK_Ser/Thr_kinases"/>
</dbReference>
<evidence type="ECO:0000256" key="6">
    <source>
        <dbReference type="ARBA" id="ARBA00022837"/>
    </source>
</evidence>
<dbReference type="GO" id="GO:0004674">
    <property type="term" value="F:protein serine/threonine kinase activity"/>
    <property type="evidence" value="ECO:0007669"/>
    <property type="project" value="UniProtKB-KW"/>
</dbReference>
<dbReference type="PROSITE" id="PS50222">
    <property type="entry name" value="EF_HAND_2"/>
    <property type="match status" value="3"/>
</dbReference>
<evidence type="ECO:0000256" key="7">
    <source>
        <dbReference type="ARBA" id="ARBA00022840"/>
    </source>
</evidence>
<evidence type="ECO:0000256" key="9">
    <source>
        <dbReference type="SAM" id="MobiDB-lite"/>
    </source>
</evidence>
<dbReference type="PANTHER" id="PTHR24349">
    <property type="entry name" value="SERINE/THREONINE-PROTEIN KINASE"/>
    <property type="match status" value="1"/>
</dbReference>
<dbReference type="EMBL" id="HBHQ01003352">
    <property type="protein sequence ID" value="CAD9810380.1"/>
    <property type="molecule type" value="Transcribed_RNA"/>
</dbReference>
<dbReference type="PROSITE" id="PS00108">
    <property type="entry name" value="PROTEIN_KINASE_ST"/>
    <property type="match status" value="1"/>
</dbReference>
<dbReference type="GO" id="GO:0005509">
    <property type="term" value="F:calcium ion binding"/>
    <property type="evidence" value="ECO:0007669"/>
    <property type="project" value="InterPro"/>
</dbReference>
<comment type="similarity">
    <text evidence="8">Belongs to the protein kinase superfamily. Ser/Thr protein kinase family. CDPK subfamily.</text>
</comment>
<organism evidence="12">
    <name type="scientific">Attheya septentrionalis</name>
    <dbReference type="NCBI Taxonomy" id="420275"/>
    <lineage>
        <taxon>Eukaryota</taxon>
        <taxon>Sar</taxon>
        <taxon>Stramenopiles</taxon>
        <taxon>Ochrophyta</taxon>
        <taxon>Bacillariophyta</taxon>
        <taxon>Coscinodiscophyceae</taxon>
        <taxon>Chaetocerotophycidae</taxon>
        <taxon>Chaetocerotales</taxon>
        <taxon>Attheyaceae</taxon>
        <taxon>Attheya</taxon>
    </lineage>
</organism>
<evidence type="ECO:0000256" key="5">
    <source>
        <dbReference type="ARBA" id="ARBA00022777"/>
    </source>
</evidence>
<dbReference type="SMART" id="SM00054">
    <property type="entry name" value="EFh"/>
    <property type="match status" value="3"/>
</dbReference>
<dbReference type="SUPFAM" id="SSF47473">
    <property type="entry name" value="EF-hand"/>
    <property type="match status" value="1"/>
</dbReference>
<accession>A0A7S2U993</accession>
<evidence type="ECO:0000256" key="4">
    <source>
        <dbReference type="ARBA" id="ARBA00022741"/>
    </source>
</evidence>
<dbReference type="InterPro" id="IPR002048">
    <property type="entry name" value="EF_hand_dom"/>
</dbReference>
<protein>
    <recommendedName>
        <fullName evidence="13">Calmodulin</fullName>
    </recommendedName>
</protein>
<evidence type="ECO:0000256" key="8">
    <source>
        <dbReference type="ARBA" id="ARBA00024334"/>
    </source>
</evidence>
<keyword evidence="5" id="KW-0418">Kinase</keyword>
<dbReference type="InterPro" id="IPR018247">
    <property type="entry name" value="EF_Hand_1_Ca_BS"/>
</dbReference>
<evidence type="ECO:0000313" key="12">
    <source>
        <dbReference type="EMBL" id="CAD9810380.1"/>
    </source>
</evidence>
<dbReference type="InterPro" id="IPR000719">
    <property type="entry name" value="Prot_kinase_dom"/>
</dbReference>
<proteinExistence type="inferred from homology"/>
<reference evidence="12" key="1">
    <citation type="submission" date="2021-01" db="EMBL/GenBank/DDBJ databases">
        <authorList>
            <person name="Corre E."/>
            <person name="Pelletier E."/>
            <person name="Niang G."/>
            <person name="Scheremetjew M."/>
            <person name="Finn R."/>
            <person name="Kale V."/>
            <person name="Holt S."/>
            <person name="Cochrane G."/>
            <person name="Meng A."/>
            <person name="Brown T."/>
            <person name="Cohen L."/>
        </authorList>
    </citation>
    <scope>NUCLEOTIDE SEQUENCE</scope>
    <source>
        <strain evidence="12">CCMP2084</strain>
    </source>
</reference>
<evidence type="ECO:0008006" key="13">
    <source>
        <dbReference type="Google" id="ProtNLM"/>
    </source>
</evidence>
<gene>
    <name evidence="12" type="ORF">ASEP1449_LOCUS2203</name>
</gene>
<dbReference type="InterPro" id="IPR011009">
    <property type="entry name" value="Kinase-like_dom_sf"/>
</dbReference>
<dbReference type="CDD" id="cd00051">
    <property type="entry name" value="EFh"/>
    <property type="match status" value="1"/>
</dbReference>
<dbReference type="InterPro" id="IPR008271">
    <property type="entry name" value="Ser/Thr_kinase_AS"/>
</dbReference>
<evidence type="ECO:0000259" key="11">
    <source>
        <dbReference type="PROSITE" id="PS50222"/>
    </source>
</evidence>